<gene>
    <name evidence="2" type="ORF">UV05_C0044G0004</name>
</gene>
<dbReference type="AlphaFoldDB" id="A0A0G0Z0Y2"/>
<dbReference type="PANTHER" id="PTHR36181">
    <property type="entry name" value="INTRON-ENCODED ENDONUCLEASE AI3-RELATED"/>
    <property type="match status" value="1"/>
</dbReference>
<dbReference type="SUPFAM" id="SSF55608">
    <property type="entry name" value="Homing endonucleases"/>
    <property type="match status" value="1"/>
</dbReference>
<keyword evidence="2" id="KW-0378">Hydrolase</keyword>
<keyword evidence="2" id="KW-0540">Nuclease</keyword>
<evidence type="ECO:0000313" key="3">
    <source>
        <dbReference type="Proteomes" id="UP000034875"/>
    </source>
</evidence>
<evidence type="ECO:0000313" key="2">
    <source>
        <dbReference type="EMBL" id="KKS42419.1"/>
    </source>
</evidence>
<dbReference type="Pfam" id="PF00961">
    <property type="entry name" value="LAGLIDADG_1"/>
    <property type="match status" value="1"/>
</dbReference>
<dbReference type="InterPro" id="IPR027434">
    <property type="entry name" value="Homing_endonucl"/>
</dbReference>
<organism evidence="2 3">
    <name type="scientific">candidate division CPR1 bacterium GW2011_GWA2_42_17</name>
    <dbReference type="NCBI Taxonomy" id="1618341"/>
    <lineage>
        <taxon>Bacteria</taxon>
        <taxon>candidate division CPR1</taxon>
    </lineage>
</organism>
<accession>A0A0G0Z0Y2</accession>
<proteinExistence type="predicted"/>
<dbReference type="Gene3D" id="3.10.28.10">
    <property type="entry name" value="Homing endonucleases"/>
    <property type="match status" value="1"/>
</dbReference>
<reference evidence="2 3" key="1">
    <citation type="journal article" date="2015" name="Nature">
        <title>rRNA introns, odd ribosomes, and small enigmatic genomes across a large radiation of phyla.</title>
        <authorList>
            <person name="Brown C.T."/>
            <person name="Hug L.A."/>
            <person name="Thomas B.C."/>
            <person name="Sharon I."/>
            <person name="Castelle C.J."/>
            <person name="Singh A."/>
            <person name="Wilkins M.J."/>
            <person name="Williams K.H."/>
            <person name="Banfield J.F."/>
        </authorList>
    </citation>
    <scope>NUCLEOTIDE SEQUENCE [LARGE SCALE GENOMIC DNA]</scope>
</reference>
<comment type="caution">
    <text evidence="2">The sequence shown here is derived from an EMBL/GenBank/DDBJ whole genome shotgun (WGS) entry which is preliminary data.</text>
</comment>
<dbReference type="GO" id="GO:0004519">
    <property type="term" value="F:endonuclease activity"/>
    <property type="evidence" value="ECO:0007669"/>
    <property type="project" value="UniProtKB-KW"/>
</dbReference>
<evidence type="ECO:0000259" key="1">
    <source>
        <dbReference type="Pfam" id="PF00961"/>
    </source>
</evidence>
<protein>
    <submittedName>
        <fullName evidence="2">LAGLIDADG homing endonuclease</fullName>
    </submittedName>
</protein>
<sequence length="172" mass="20161">MKKIIPSEKLSDADNQQERLKTIGWIVGYVDGEGCFSVSLIKNHKTKFGWQVFPEFVVTQGEKSLSSLKFLKRFFGCGKIFVNRRHDDHKENIYRYCIRSLNDLNSIIVPFFKLYKLKTAKKNDFEKFAKILNLMKKGAHSNQFGLRKIAHLIERMNRKKPSKFLKSPETTR</sequence>
<dbReference type="InterPro" id="IPR051289">
    <property type="entry name" value="LAGLIDADG_Endonuclease"/>
</dbReference>
<dbReference type="InterPro" id="IPR004860">
    <property type="entry name" value="LAGLIDADG_dom"/>
</dbReference>
<dbReference type="PANTHER" id="PTHR36181:SF2">
    <property type="entry name" value="INTRON-ENCODED ENDONUCLEASE AI3-RELATED"/>
    <property type="match status" value="1"/>
</dbReference>
<dbReference type="Proteomes" id="UP000034875">
    <property type="component" value="Unassembled WGS sequence"/>
</dbReference>
<keyword evidence="2" id="KW-0255">Endonuclease</keyword>
<feature type="domain" description="Homing endonuclease LAGLIDADG" evidence="1">
    <location>
        <begin position="26"/>
        <end position="131"/>
    </location>
</feature>
<name>A0A0G0Z0Y2_9BACT</name>
<dbReference type="EMBL" id="LCCZ01000044">
    <property type="protein sequence ID" value="KKS42419.1"/>
    <property type="molecule type" value="Genomic_DNA"/>
</dbReference>